<evidence type="ECO:0000313" key="1">
    <source>
        <dbReference type="EMBL" id="AMP99155.1"/>
    </source>
</evidence>
<dbReference type="AlphaFoldDB" id="A0A127VCX5"/>
<keyword evidence="2" id="KW-1185">Reference proteome</keyword>
<organism evidence="1 2">
    <name type="scientific">Pedobacter cryoconitis</name>
    <dbReference type="NCBI Taxonomy" id="188932"/>
    <lineage>
        <taxon>Bacteria</taxon>
        <taxon>Pseudomonadati</taxon>
        <taxon>Bacteroidota</taxon>
        <taxon>Sphingobacteriia</taxon>
        <taxon>Sphingobacteriales</taxon>
        <taxon>Sphingobacteriaceae</taxon>
        <taxon>Pedobacter</taxon>
    </lineage>
</organism>
<sequence>MKIILLLSFLFFNTIILEKPKTVYICGNSNTKKYHYKSNCRGLSNCNYRIIKTTLAKMKGKNRTLCKWEK</sequence>
<protein>
    <submittedName>
        <fullName evidence="1">Uncharacterized protein</fullName>
    </submittedName>
</protein>
<proteinExistence type="predicted"/>
<accession>A0A127VCX5</accession>
<name>A0A127VCX5_9SPHI</name>
<evidence type="ECO:0000313" key="2">
    <source>
        <dbReference type="Proteomes" id="UP000071561"/>
    </source>
</evidence>
<dbReference type="PATRIC" id="fig|188932.3.peg.2365"/>
<dbReference type="EMBL" id="CP014504">
    <property type="protein sequence ID" value="AMP99155.1"/>
    <property type="molecule type" value="Genomic_DNA"/>
</dbReference>
<reference evidence="1 2" key="1">
    <citation type="submission" date="2016-03" db="EMBL/GenBank/DDBJ databases">
        <title>Complete genome sequence of Pedobacter cryoconitis PAMC 27485.</title>
        <authorList>
            <person name="Lee J."/>
            <person name="Kim O.-S."/>
        </authorList>
    </citation>
    <scope>NUCLEOTIDE SEQUENCE [LARGE SCALE GENOMIC DNA]</scope>
    <source>
        <strain evidence="1 2">PAMC 27485</strain>
    </source>
</reference>
<gene>
    <name evidence="1" type="ORF">AY601_2260</name>
</gene>
<dbReference type="KEGG" id="pcm:AY601_2260"/>
<dbReference type="Proteomes" id="UP000071561">
    <property type="component" value="Chromosome"/>
</dbReference>